<accession>A0A5B8C4J3</accession>
<evidence type="ECO:0000259" key="8">
    <source>
        <dbReference type="Pfam" id="PF02771"/>
    </source>
</evidence>
<evidence type="ECO:0000256" key="2">
    <source>
        <dbReference type="ARBA" id="ARBA00009347"/>
    </source>
</evidence>
<name>A0A5B8C4J3_9MICO</name>
<feature type="domain" description="Acyl-CoA dehydrogenase/oxidase N-terminal" evidence="8">
    <location>
        <begin position="44"/>
        <end position="153"/>
    </location>
</feature>
<dbReference type="EMBL" id="CP040915">
    <property type="protein sequence ID" value="QDC24022.1"/>
    <property type="molecule type" value="Genomic_DNA"/>
</dbReference>
<dbReference type="OrthoDB" id="9770681at2"/>
<keyword evidence="5" id="KW-0560">Oxidoreductase</keyword>
<dbReference type="AlphaFoldDB" id="A0A5B8C4J3"/>
<dbReference type="SUPFAM" id="SSF56645">
    <property type="entry name" value="Acyl-CoA dehydrogenase NM domain-like"/>
    <property type="match status" value="1"/>
</dbReference>
<proteinExistence type="inferred from homology"/>
<protein>
    <submittedName>
        <fullName evidence="9">Glutaryl-CoA dehydrogenase</fullName>
    </submittedName>
</protein>
<dbReference type="InterPro" id="IPR009100">
    <property type="entry name" value="AcylCoA_DH/oxidase_NM_dom_sf"/>
</dbReference>
<dbReference type="InterPro" id="IPR046373">
    <property type="entry name" value="Acyl-CoA_Oxase/DH_mid-dom_sf"/>
</dbReference>
<dbReference type="Gene3D" id="1.10.540.10">
    <property type="entry name" value="Acyl-CoA dehydrogenase/oxidase, N-terminal domain"/>
    <property type="match status" value="1"/>
</dbReference>
<dbReference type="InterPro" id="IPR037069">
    <property type="entry name" value="AcylCoA_DH/ox_N_sf"/>
</dbReference>
<dbReference type="GO" id="GO:0006635">
    <property type="term" value="P:fatty acid beta-oxidation"/>
    <property type="evidence" value="ECO:0007669"/>
    <property type="project" value="InterPro"/>
</dbReference>
<comment type="cofactor">
    <cofactor evidence="1 5">
        <name>FAD</name>
        <dbReference type="ChEBI" id="CHEBI:57692"/>
    </cofactor>
</comment>
<sequence length="419" mass="45045">MTTTDGAAVTTGPRATAGAAVTTQSSAADLYARSDQYGYANLLTDDERAVLATLRTFLETQAAPLVADHWERGEFPTQLLGPLAGLDLMAPPSLTGGGARPRQLFEGFRVFELARTDASLATYFNGQASLFRSNVLLGGSAEQVARWDPLITRFEMTGVFALTEPEHGSDIAGGLATTARREGDTWVIDGAKRWIGSAAYSDYLTVVARDEADSKAKAFLVRTDAPGVELRKIGGKIALRMVNNADITLTGVRVSEEYRLQRVNSFADIAAMLRAMRAGVAWIATGVQAGAYEAALRYVLERHQFGRPIGGFQLVQDKLVRMLGNLTASLGMVVRLAQQQDASVYRDEDSALAKAWVSARMRETVALAREVAGGEGITLATDVARFFADAEAVYTYEGTNEINTLVVGRAITGLSAFTR</sequence>
<evidence type="ECO:0000259" key="7">
    <source>
        <dbReference type="Pfam" id="PF02770"/>
    </source>
</evidence>
<keyword evidence="4 5" id="KW-0274">FAD</keyword>
<dbReference type="InterPro" id="IPR013786">
    <property type="entry name" value="AcylCoA_DH/ox_N"/>
</dbReference>
<dbReference type="InterPro" id="IPR006091">
    <property type="entry name" value="Acyl-CoA_Oxase/DH_mid-dom"/>
</dbReference>
<dbReference type="Proteomes" id="UP000314616">
    <property type="component" value="Chromosome"/>
</dbReference>
<dbReference type="PANTHER" id="PTHR43188:SF1">
    <property type="entry name" value="ACYL-COA DEHYDROGENASE"/>
    <property type="match status" value="1"/>
</dbReference>
<evidence type="ECO:0000256" key="1">
    <source>
        <dbReference type="ARBA" id="ARBA00001974"/>
    </source>
</evidence>
<dbReference type="Gene3D" id="1.20.140.10">
    <property type="entry name" value="Butyryl-CoA Dehydrogenase, subunit A, domain 3"/>
    <property type="match status" value="1"/>
</dbReference>
<dbReference type="SUPFAM" id="SSF47203">
    <property type="entry name" value="Acyl-CoA dehydrogenase C-terminal domain-like"/>
    <property type="match status" value="1"/>
</dbReference>
<evidence type="ECO:0000313" key="9">
    <source>
        <dbReference type="EMBL" id="QDC24022.1"/>
    </source>
</evidence>
<dbReference type="Gene3D" id="2.40.110.10">
    <property type="entry name" value="Butyryl-CoA Dehydrogenase, subunit A, domain 2"/>
    <property type="match status" value="1"/>
</dbReference>
<gene>
    <name evidence="9" type="ORF">FE374_04695</name>
</gene>
<dbReference type="GO" id="GO:0050660">
    <property type="term" value="F:flavin adenine dinucleotide binding"/>
    <property type="evidence" value="ECO:0007669"/>
    <property type="project" value="InterPro"/>
</dbReference>
<dbReference type="RefSeq" id="WP_139927466.1">
    <property type="nucleotide sequence ID" value="NZ_CP040915.1"/>
</dbReference>
<reference evidence="9 10" key="1">
    <citation type="submission" date="2019-05" db="EMBL/GenBank/DDBJ databases">
        <title>Georgenia *** sp. nov., and Georgenia *** sp. nov., isolated from the intestinal contents of plateau pika (Ochotona curzoniae) in the Qinghai-Tibet plateau of China.</title>
        <authorList>
            <person name="Tian Z."/>
        </authorList>
    </citation>
    <scope>NUCLEOTIDE SEQUENCE [LARGE SCALE GENOMIC DNA]</scope>
    <source>
        <strain evidence="9 10">Z443</strain>
    </source>
</reference>
<dbReference type="InterPro" id="IPR036250">
    <property type="entry name" value="AcylCo_DH-like_C"/>
</dbReference>
<evidence type="ECO:0000313" key="10">
    <source>
        <dbReference type="Proteomes" id="UP000314616"/>
    </source>
</evidence>
<dbReference type="InterPro" id="IPR009075">
    <property type="entry name" value="AcylCo_DH/oxidase_C"/>
</dbReference>
<keyword evidence="3 5" id="KW-0285">Flavoprotein</keyword>
<dbReference type="InterPro" id="IPR045008">
    <property type="entry name" value="ACX4-like"/>
</dbReference>
<dbReference type="Pfam" id="PF02771">
    <property type="entry name" value="Acyl-CoA_dh_N"/>
    <property type="match status" value="1"/>
</dbReference>
<dbReference type="GO" id="GO:0003995">
    <property type="term" value="F:acyl-CoA dehydrogenase activity"/>
    <property type="evidence" value="ECO:0007669"/>
    <property type="project" value="InterPro"/>
</dbReference>
<comment type="similarity">
    <text evidence="2 5">Belongs to the acyl-CoA dehydrogenase family.</text>
</comment>
<feature type="domain" description="Acyl-CoA dehydrogenase/oxidase C-terminal" evidence="6">
    <location>
        <begin position="269"/>
        <end position="411"/>
    </location>
</feature>
<evidence type="ECO:0000256" key="3">
    <source>
        <dbReference type="ARBA" id="ARBA00022630"/>
    </source>
</evidence>
<dbReference type="PANTHER" id="PTHR43188">
    <property type="entry name" value="ACYL-COENZYME A OXIDASE"/>
    <property type="match status" value="1"/>
</dbReference>
<feature type="domain" description="Acyl-CoA oxidase/dehydrogenase middle" evidence="7">
    <location>
        <begin position="160"/>
        <end position="251"/>
    </location>
</feature>
<evidence type="ECO:0000256" key="4">
    <source>
        <dbReference type="ARBA" id="ARBA00022827"/>
    </source>
</evidence>
<evidence type="ECO:0000259" key="6">
    <source>
        <dbReference type="Pfam" id="PF00441"/>
    </source>
</evidence>
<evidence type="ECO:0000256" key="5">
    <source>
        <dbReference type="RuleBase" id="RU362125"/>
    </source>
</evidence>
<dbReference type="Pfam" id="PF02770">
    <property type="entry name" value="Acyl-CoA_dh_M"/>
    <property type="match status" value="1"/>
</dbReference>
<dbReference type="Pfam" id="PF00441">
    <property type="entry name" value="Acyl-CoA_dh_1"/>
    <property type="match status" value="1"/>
</dbReference>
<organism evidence="9 10">
    <name type="scientific">Georgenia yuyongxinii</name>
    <dbReference type="NCBI Taxonomy" id="2589797"/>
    <lineage>
        <taxon>Bacteria</taxon>
        <taxon>Bacillati</taxon>
        <taxon>Actinomycetota</taxon>
        <taxon>Actinomycetes</taxon>
        <taxon>Micrococcales</taxon>
        <taxon>Bogoriellaceae</taxon>
        <taxon>Georgenia</taxon>
    </lineage>
</organism>
<dbReference type="KEGG" id="gyu:FE374_04695"/>